<dbReference type="Proteomes" id="UP000637061">
    <property type="component" value="Unassembled WGS sequence"/>
</dbReference>
<gene>
    <name evidence="1" type="ORF">JEU22_04270</name>
</gene>
<dbReference type="AlphaFoldDB" id="A0A8I1JIM1"/>
<organism evidence="1 2">
    <name type="scientific">Pseudomonas putida</name>
    <name type="common">Arthrobacter siderocapsulatus</name>
    <dbReference type="NCBI Taxonomy" id="303"/>
    <lineage>
        <taxon>Bacteria</taxon>
        <taxon>Pseudomonadati</taxon>
        <taxon>Pseudomonadota</taxon>
        <taxon>Gammaproteobacteria</taxon>
        <taxon>Pseudomonadales</taxon>
        <taxon>Pseudomonadaceae</taxon>
        <taxon>Pseudomonas</taxon>
    </lineage>
</organism>
<reference evidence="1" key="1">
    <citation type="submission" date="2020-12" db="EMBL/GenBank/DDBJ databases">
        <title>Enhanced detection system for hospital associated transmission using whole genome sequencing surveillance.</title>
        <authorList>
            <person name="Harrison L.H."/>
            <person name="Van Tyne D."/>
            <person name="Marsh J.W."/>
            <person name="Griffith M.P."/>
            <person name="Snyder D.J."/>
            <person name="Cooper V.S."/>
            <person name="Mustapha M."/>
        </authorList>
    </citation>
    <scope>NUCLEOTIDE SEQUENCE</scope>
    <source>
        <strain evidence="1">PSB00042</strain>
    </source>
</reference>
<proteinExistence type="predicted"/>
<evidence type="ECO:0000313" key="2">
    <source>
        <dbReference type="Proteomes" id="UP000637061"/>
    </source>
</evidence>
<dbReference type="RefSeq" id="WP_198746732.1">
    <property type="nucleotide sequence ID" value="NZ_JAEHTE010000002.1"/>
</dbReference>
<comment type="caution">
    <text evidence="1">The sequence shown here is derived from an EMBL/GenBank/DDBJ whole genome shotgun (WGS) entry which is preliminary data.</text>
</comment>
<sequence length="157" mass="16959">MSQQNNTQADAAYEPKLPFTADDVVDIDTVGQTEGWIFGTVGDGSVYAISRFDAKGVFAGDNEALAFVRKRAEEGSVFHKMAILANHRSVAEVHGDTIALRATVTLDIDYLIPKGMPELKEQLEALLHDSMTHMIGNGGLSGSTEAEVEEYSVKVSI</sequence>
<protein>
    <submittedName>
        <fullName evidence="1">Uncharacterized protein</fullName>
    </submittedName>
</protein>
<evidence type="ECO:0000313" key="1">
    <source>
        <dbReference type="EMBL" id="MBI6883118.1"/>
    </source>
</evidence>
<dbReference type="EMBL" id="JAEHTE010000002">
    <property type="protein sequence ID" value="MBI6883118.1"/>
    <property type="molecule type" value="Genomic_DNA"/>
</dbReference>
<accession>A0A8I1JIM1</accession>
<name>A0A8I1JIM1_PSEPU</name>